<dbReference type="PANTHER" id="PTHR32154:SF29">
    <property type="entry name" value="BLR6743 PROTEIN"/>
    <property type="match status" value="1"/>
</dbReference>
<comment type="caution">
    <text evidence="4">The sequence shown here is derived from an EMBL/GenBank/DDBJ whole genome shotgun (WGS) entry which is preliminary data.</text>
</comment>
<keyword evidence="1" id="KW-0560">Oxidoreductase</keyword>
<accession>A0A932A945</accession>
<evidence type="ECO:0000259" key="3">
    <source>
        <dbReference type="Pfam" id="PF01855"/>
    </source>
</evidence>
<dbReference type="InterPro" id="IPR019752">
    <property type="entry name" value="Pyrv/ketoisovalerate_OxRed_cat"/>
</dbReference>
<evidence type="ECO:0000256" key="1">
    <source>
        <dbReference type="ARBA" id="ARBA00023002"/>
    </source>
</evidence>
<dbReference type="InterPro" id="IPR050722">
    <property type="entry name" value="Pyruvate:ferred/Flavod_OxRd"/>
</dbReference>
<dbReference type="Gene3D" id="3.40.50.970">
    <property type="match status" value="1"/>
</dbReference>
<dbReference type="InterPro" id="IPR009014">
    <property type="entry name" value="Transketo_C/PFOR_II"/>
</dbReference>
<dbReference type="SUPFAM" id="SSF52922">
    <property type="entry name" value="TK C-terminal domain-like"/>
    <property type="match status" value="1"/>
</dbReference>
<sequence length="610" mass="67120">MATDVVTQPQRQGPPPVKAVNDFSIQVATVNGSGSQSANMVLLRSIFQMGIPVSGKNLFPSNIAGLPTWFTIRANKDGYIARKKEVDFLIAMNPETAIDDVKSLAPGSAVLYDEPLNLATVRTDVVFYSAPFDKLVAPVCPEAKLRKLVKNMIYVGMAAQLIGISMDEVEKAVRKQFKKKQKAADLNFGAVKAGYDYAVASLKKADHCWVEPMNATQGKIIIDGNAAAALGSMFAGVTVVTWYPITPSSSVCEQLIDYMKHYRIGADGKATFAIVQAEDELAAIGMVLGAGWAGARSLTATSGPGISLMSEFAGLGYYAELPGVIWNIQRTGPSTGLPTRTMQGDILSTALLSHGDTKHILLLPDSVAECFDMAFDAFELAEQFQTPVFVMSDLDLGMNNWMSDPFKYPDRPIKRGKVLDKAALDKAGSFARYKDVDGDGIGYRTLPGTDHPAAAYFTRGSGHNDRAQYSERPDDYQNNMDRLAKKFDTARAYVPKPIVETGKSKIGIIAYGTTHWAIVESRDQLRKEYKLETDYLRLKAYPFTREVHDFVKNHDRVYLVEQNRDAQMLDLLKLDLSVDQIPKLRSIRHYNGLPIDARSVTDELVTQEGK</sequence>
<gene>
    <name evidence="4" type="ORF">HYX28_08625</name>
</gene>
<dbReference type="Pfam" id="PF01855">
    <property type="entry name" value="POR_N"/>
    <property type="match status" value="1"/>
</dbReference>
<dbReference type="EMBL" id="JACPNR010000010">
    <property type="protein sequence ID" value="MBI2678832.1"/>
    <property type="molecule type" value="Genomic_DNA"/>
</dbReference>
<dbReference type="Pfam" id="PF01558">
    <property type="entry name" value="POR"/>
    <property type="match status" value="1"/>
</dbReference>
<dbReference type="CDD" id="cd07034">
    <property type="entry name" value="TPP_PYR_PFOR_IOR-alpha_like"/>
    <property type="match status" value="1"/>
</dbReference>
<feature type="domain" description="Pyruvate/ketoisovalerate oxidoreductase catalytic" evidence="2">
    <location>
        <begin position="32"/>
        <end position="196"/>
    </location>
</feature>
<dbReference type="SUPFAM" id="SSF52518">
    <property type="entry name" value="Thiamin diphosphate-binding fold (THDP-binding)"/>
    <property type="match status" value="1"/>
</dbReference>
<name>A0A932A945_9BACT</name>
<feature type="domain" description="Pyruvate flavodoxin/ferredoxin oxidoreductase pyrimidine binding" evidence="3">
    <location>
        <begin position="232"/>
        <end position="393"/>
    </location>
</feature>
<dbReference type="InterPro" id="IPR022367">
    <property type="entry name" value="2-oxoacid/accept_OxRdtase_asu"/>
</dbReference>
<dbReference type="NCBIfam" id="TIGR03710">
    <property type="entry name" value="OAFO_sf"/>
    <property type="match status" value="1"/>
</dbReference>
<dbReference type="InterPro" id="IPR002869">
    <property type="entry name" value="Pyrv_flavodox_OxRed_cen"/>
</dbReference>
<organism evidence="4 5">
    <name type="scientific">Candidatus Korobacter versatilis</name>
    <dbReference type="NCBI Taxonomy" id="658062"/>
    <lineage>
        <taxon>Bacteria</taxon>
        <taxon>Pseudomonadati</taxon>
        <taxon>Acidobacteriota</taxon>
        <taxon>Terriglobia</taxon>
        <taxon>Terriglobales</taxon>
        <taxon>Candidatus Korobacteraceae</taxon>
        <taxon>Candidatus Korobacter</taxon>
    </lineage>
</organism>
<dbReference type="Gene3D" id="3.40.920.10">
    <property type="entry name" value="Pyruvate-ferredoxin oxidoreductase, PFOR, domain III"/>
    <property type="match status" value="1"/>
</dbReference>
<evidence type="ECO:0000313" key="5">
    <source>
        <dbReference type="Proteomes" id="UP000779809"/>
    </source>
</evidence>
<dbReference type="FunFam" id="3.40.50.970:FF:000022">
    <property type="entry name" value="2-oxoglutarate ferredoxin oxidoreductase alpha subunit"/>
    <property type="match status" value="1"/>
</dbReference>
<dbReference type="SUPFAM" id="SSF53323">
    <property type="entry name" value="Pyruvate-ferredoxin oxidoreductase, PFOR, domain III"/>
    <property type="match status" value="1"/>
</dbReference>
<protein>
    <submittedName>
        <fullName evidence="4">2-oxoacid:acceptor oxidoreductase subunit alpha</fullName>
    </submittedName>
</protein>
<evidence type="ECO:0000259" key="2">
    <source>
        <dbReference type="Pfam" id="PF01558"/>
    </source>
</evidence>
<dbReference type="InterPro" id="IPR029061">
    <property type="entry name" value="THDP-binding"/>
</dbReference>
<dbReference type="AlphaFoldDB" id="A0A932A945"/>
<reference evidence="4" key="1">
    <citation type="submission" date="2020-07" db="EMBL/GenBank/DDBJ databases">
        <title>Huge and variable diversity of episymbiotic CPR bacteria and DPANN archaea in groundwater ecosystems.</title>
        <authorList>
            <person name="He C.Y."/>
            <person name="Keren R."/>
            <person name="Whittaker M."/>
            <person name="Farag I.F."/>
            <person name="Doudna J."/>
            <person name="Cate J.H.D."/>
            <person name="Banfield J.F."/>
        </authorList>
    </citation>
    <scope>NUCLEOTIDE SEQUENCE</scope>
    <source>
        <strain evidence="4">NC_groundwater_580_Pr5_B-0.1um_64_19</strain>
    </source>
</reference>
<dbReference type="GO" id="GO:0016903">
    <property type="term" value="F:oxidoreductase activity, acting on the aldehyde or oxo group of donors"/>
    <property type="evidence" value="ECO:0007669"/>
    <property type="project" value="InterPro"/>
</dbReference>
<dbReference type="InterPro" id="IPR002880">
    <property type="entry name" value="Pyrv_Fd/Flavodoxin_OxRdtase_N"/>
</dbReference>
<dbReference type="Gene3D" id="3.40.50.920">
    <property type="match status" value="1"/>
</dbReference>
<dbReference type="GO" id="GO:0006979">
    <property type="term" value="P:response to oxidative stress"/>
    <property type="evidence" value="ECO:0007669"/>
    <property type="project" value="TreeGrafter"/>
</dbReference>
<dbReference type="Proteomes" id="UP000779809">
    <property type="component" value="Unassembled WGS sequence"/>
</dbReference>
<proteinExistence type="predicted"/>
<dbReference type="PANTHER" id="PTHR32154">
    <property type="entry name" value="PYRUVATE-FLAVODOXIN OXIDOREDUCTASE-RELATED"/>
    <property type="match status" value="1"/>
</dbReference>
<evidence type="ECO:0000313" key="4">
    <source>
        <dbReference type="EMBL" id="MBI2678832.1"/>
    </source>
</evidence>